<comment type="caution">
    <text evidence="4">The sequence shown here is derived from an EMBL/GenBank/DDBJ whole genome shotgun (WGS) entry which is preliminary data.</text>
</comment>
<dbReference type="EMBL" id="JAMOIM010000030">
    <property type="protein sequence ID" value="MCW6511688.1"/>
    <property type="molecule type" value="Genomic_DNA"/>
</dbReference>
<dbReference type="InterPro" id="IPR035466">
    <property type="entry name" value="GlmS/AgaS_SIS"/>
</dbReference>
<keyword evidence="1" id="KW-0808">Transferase</keyword>
<reference evidence="4" key="1">
    <citation type="submission" date="2022-05" db="EMBL/GenBank/DDBJ databases">
        <authorList>
            <person name="Pankratov T."/>
        </authorList>
    </citation>
    <scope>NUCLEOTIDE SEQUENCE</scope>
    <source>
        <strain evidence="4">BP6-180914</strain>
    </source>
</reference>
<keyword evidence="1" id="KW-0032">Aminotransferase</keyword>
<evidence type="ECO:0000259" key="3">
    <source>
        <dbReference type="PROSITE" id="PS51464"/>
    </source>
</evidence>
<keyword evidence="5" id="KW-1185">Reference proteome</keyword>
<feature type="domain" description="SIS" evidence="3">
    <location>
        <begin position="175"/>
        <end position="307"/>
    </location>
</feature>
<accession>A0AA42CLK9</accession>
<proteinExistence type="predicted"/>
<feature type="domain" description="SIS" evidence="3">
    <location>
        <begin position="20"/>
        <end position="160"/>
    </location>
</feature>
<dbReference type="InterPro" id="IPR001347">
    <property type="entry name" value="SIS_dom"/>
</dbReference>
<gene>
    <name evidence="4" type="ORF">M8523_27335</name>
</gene>
<protein>
    <submittedName>
        <fullName evidence="4">SIS domain-containing protein</fullName>
    </submittedName>
</protein>
<dbReference type="SUPFAM" id="SSF53697">
    <property type="entry name" value="SIS domain"/>
    <property type="match status" value="1"/>
</dbReference>
<evidence type="ECO:0000313" key="4">
    <source>
        <dbReference type="EMBL" id="MCW6511688.1"/>
    </source>
</evidence>
<dbReference type="InterPro" id="IPR035490">
    <property type="entry name" value="GlmS/FrlB_SIS"/>
</dbReference>
<dbReference type="Gene3D" id="3.40.50.10490">
    <property type="entry name" value="Glucose-6-phosphate isomerase like protein, domain 1"/>
    <property type="match status" value="2"/>
</dbReference>
<dbReference type="GO" id="GO:0097367">
    <property type="term" value="F:carbohydrate derivative binding"/>
    <property type="evidence" value="ECO:0007669"/>
    <property type="project" value="InterPro"/>
</dbReference>
<evidence type="ECO:0000256" key="1">
    <source>
        <dbReference type="ARBA" id="ARBA00022576"/>
    </source>
</evidence>
<name>A0AA42CLK9_9HYPH</name>
<dbReference type="AlphaFoldDB" id="A0AA42CLK9"/>
<dbReference type="CDD" id="cd05008">
    <property type="entry name" value="SIS_GlmS_GlmD_1"/>
    <property type="match status" value="1"/>
</dbReference>
<keyword evidence="2" id="KW-0677">Repeat</keyword>
<dbReference type="InterPro" id="IPR046348">
    <property type="entry name" value="SIS_dom_sf"/>
</dbReference>
<sequence length="321" mass="34052">MNTTERVIREQFPFWRKATAVAAFTDRDSTFVIVGCGTSYHLAQSIAASFNLRGLRAIAVPGGEWSRRRTTYLPDGFKTHVIGLSRSGESTETVQALEVSRTAGYATTAVTCEQGSSITKAADTVIFTATHPDEGIVMTASASLMLLVGLRLAGITVGEPEVAAAQAALETFEALLPAVLDGRSHPVLLGAGALYGIAAEGGIKLQEMSLSHVQSYQPMEYRHGPISLVDDQSFAVLLYSAETFAEEVRISTEVQNKGARVIGLGGPGDAGVEVGGSIEARSLVVLPMLQVLGERAAEMRGLDTSAPRYLKKVVVLDRTPA</sequence>
<dbReference type="CDD" id="cd05009">
    <property type="entry name" value="SIS_GlmS_GlmD_2"/>
    <property type="match status" value="1"/>
</dbReference>
<dbReference type="PROSITE" id="PS51464">
    <property type="entry name" value="SIS"/>
    <property type="match status" value="2"/>
</dbReference>
<dbReference type="PANTHER" id="PTHR10937:SF4">
    <property type="entry name" value="GLUCOSAMINE-6-PHOSPHATE DEAMINASE"/>
    <property type="match status" value="1"/>
</dbReference>
<organism evidence="4 5">
    <name type="scientific">Lichenifustis flavocetrariae</name>
    <dbReference type="NCBI Taxonomy" id="2949735"/>
    <lineage>
        <taxon>Bacteria</taxon>
        <taxon>Pseudomonadati</taxon>
        <taxon>Pseudomonadota</taxon>
        <taxon>Alphaproteobacteria</taxon>
        <taxon>Hyphomicrobiales</taxon>
        <taxon>Lichenihabitantaceae</taxon>
        <taxon>Lichenifustis</taxon>
    </lineage>
</organism>
<evidence type="ECO:0000313" key="5">
    <source>
        <dbReference type="Proteomes" id="UP001165667"/>
    </source>
</evidence>
<dbReference type="GO" id="GO:0008483">
    <property type="term" value="F:transaminase activity"/>
    <property type="evidence" value="ECO:0007669"/>
    <property type="project" value="UniProtKB-KW"/>
</dbReference>
<dbReference type="GO" id="GO:1901135">
    <property type="term" value="P:carbohydrate derivative metabolic process"/>
    <property type="evidence" value="ECO:0007669"/>
    <property type="project" value="InterPro"/>
</dbReference>
<dbReference type="Pfam" id="PF01380">
    <property type="entry name" value="SIS"/>
    <property type="match status" value="2"/>
</dbReference>
<dbReference type="PANTHER" id="PTHR10937">
    <property type="entry name" value="GLUCOSAMINE--FRUCTOSE-6-PHOSPHATE AMINOTRANSFERASE, ISOMERIZING"/>
    <property type="match status" value="1"/>
</dbReference>
<dbReference type="RefSeq" id="WP_282588063.1">
    <property type="nucleotide sequence ID" value="NZ_JAMOIM010000030.1"/>
</dbReference>
<evidence type="ECO:0000256" key="2">
    <source>
        <dbReference type="ARBA" id="ARBA00022737"/>
    </source>
</evidence>
<dbReference type="Proteomes" id="UP001165667">
    <property type="component" value="Unassembled WGS sequence"/>
</dbReference>